<dbReference type="PRINTS" id="PR00081">
    <property type="entry name" value="GDHRDH"/>
</dbReference>
<evidence type="ECO:0000313" key="4">
    <source>
        <dbReference type="Proteomes" id="UP000279275"/>
    </source>
</evidence>
<evidence type="ECO:0000256" key="1">
    <source>
        <dbReference type="ARBA" id="ARBA00006484"/>
    </source>
</evidence>
<evidence type="ECO:0000313" key="3">
    <source>
        <dbReference type="EMBL" id="RMI28833.1"/>
    </source>
</evidence>
<dbReference type="Proteomes" id="UP000279275">
    <property type="component" value="Unassembled WGS sequence"/>
</dbReference>
<keyword evidence="2" id="KW-0560">Oxidoreductase</keyword>
<dbReference type="Pfam" id="PF13561">
    <property type="entry name" value="adh_short_C2"/>
    <property type="match status" value="1"/>
</dbReference>
<comment type="caution">
    <text evidence="3">The sequence shown here is derived from an EMBL/GenBank/DDBJ whole genome shotgun (WGS) entry which is preliminary data.</text>
</comment>
<dbReference type="Gene3D" id="3.40.50.720">
    <property type="entry name" value="NAD(P)-binding Rossmann-like Domain"/>
    <property type="match status" value="1"/>
</dbReference>
<sequence length="263" mass="26959">MGAAPVAIVTGAGRGIGAATVHRLAHAGWQVVAVDLCADDPRVPYPLATEQQLRTVAAPYGDSVLPFVADVRDPGALTAAVRSAEVRFGGLDAAVAAAAVITGGGRPLWETTTADWEPMFDVGVHGVANLARAAVPALLRRPGPRGGRFLAVASAAGHHGMWRMAGYNAAKHAVVGLIKGLAEDLRGTAVTAVAVSPGSTRTDLLTASARIYGLDSVDDFARHQLVGRVLEPEEVAATIAWLCAPESACITGSVVHADGGFRP</sequence>
<dbReference type="InterPro" id="IPR002347">
    <property type="entry name" value="SDR_fam"/>
</dbReference>
<dbReference type="NCBIfam" id="TIGR04504">
    <property type="entry name" value="SDR_subfam_2"/>
    <property type="match status" value="1"/>
</dbReference>
<accession>A0A3M2KX60</accession>
<dbReference type="InterPro" id="IPR030981">
    <property type="entry name" value="SDR_subfam_2"/>
</dbReference>
<dbReference type="InterPro" id="IPR036291">
    <property type="entry name" value="NAD(P)-bd_dom_sf"/>
</dbReference>
<organism evidence="3 4">
    <name type="scientific">Nocardia stercoris</name>
    <dbReference type="NCBI Taxonomy" id="2483361"/>
    <lineage>
        <taxon>Bacteria</taxon>
        <taxon>Bacillati</taxon>
        <taxon>Actinomycetota</taxon>
        <taxon>Actinomycetes</taxon>
        <taxon>Mycobacteriales</taxon>
        <taxon>Nocardiaceae</taxon>
        <taxon>Nocardia</taxon>
    </lineage>
</organism>
<protein>
    <submittedName>
        <fullName evidence="3">SDR family oxidoreductase</fullName>
    </submittedName>
</protein>
<name>A0A3M2KX60_9NOCA</name>
<gene>
    <name evidence="3" type="ORF">EBN03_28575</name>
</gene>
<dbReference type="NCBIfam" id="NF040491">
    <property type="entry name" value="SDR_subfam_4"/>
    <property type="match status" value="1"/>
</dbReference>
<dbReference type="EMBL" id="RFFH01000018">
    <property type="protein sequence ID" value="RMI28833.1"/>
    <property type="molecule type" value="Genomic_DNA"/>
</dbReference>
<dbReference type="FunFam" id="3.40.50.720:FF:000084">
    <property type="entry name" value="Short-chain dehydrogenase reductase"/>
    <property type="match status" value="1"/>
</dbReference>
<dbReference type="InterPro" id="IPR020904">
    <property type="entry name" value="Sc_DH/Rdtase_CS"/>
</dbReference>
<evidence type="ECO:0000256" key="2">
    <source>
        <dbReference type="ARBA" id="ARBA00023002"/>
    </source>
</evidence>
<dbReference type="CDD" id="cd05233">
    <property type="entry name" value="SDR_c"/>
    <property type="match status" value="1"/>
</dbReference>
<dbReference type="AlphaFoldDB" id="A0A3M2KX60"/>
<dbReference type="PANTHER" id="PTHR24321">
    <property type="entry name" value="DEHYDROGENASES, SHORT CHAIN"/>
    <property type="match status" value="1"/>
</dbReference>
<dbReference type="PANTHER" id="PTHR24321:SF8">
    <property type="entry name" value="ESTRADIOL 17-BETA-DEHYDROGENASE 8-RELATED"/>
    <property type="match status" value="1"/>
</dbReference>
<dbReference type="OrthoDB" id="4535149at2"/>
<dbReference type="PROSITE" id="PS00061">
    <property type="entry name" value="ADH_SHORT"/>
    <property type="match status" value="1"/>
</dbReference>
<reference evidence="3 4" key="1">
    <citation type="submission" date="2018-10" db="EMBL/GenBank/DDBJ databases">
        <title>Isolation from cow dung.</title>
        <authorList>
            <person name="Ling L."/>
        </authorList>
    </citation>
    <scope>NUCLEOTIDE SEQUENCE [LARGE SCALE GENOMIC DNA]</scope>
    <source>
        <strain evidence="3 4">NEAU-LL90</strain>
    </source>
</reference>
<dbReference type="RefSeq" id="WP_122191253.1">
    <property type="nucleotide sequence ID" value="NZ_RFFH01000018.1"/>
</dbReference>
<keyword evidence="4" id="KW-1185">Reference proteome</keyword>
<comment type="similarity">
    <text evidence="1">Belongs to the short-chain dehydrogenases/reductases (SDR) family.</text>
</comment>
<dbReference type="GO" id="GO:0016491">
    <property type="term" value="F:oxidoreductase activity"/>
    <property type="evidence" value="ECO:0007669"/>
    <property type="project" value="UniProtKB-KW"/>
</dbReference>
<proteinExistence type="inferred from homology"/>
<dbReference type="SUPFAM" id="SSF51735">
    <property type="entry name" value="NAD(P)-binding Rossmann-fold domains"/>
    <property type="match status" value="1"/>
</dbReference>